<reference evidence="2" key="1">
    <citation type="journal article" date="2020" name="mSystems">
        <title>Genome- and Community-Level Interaction Insights into Carbon Utilization and Element Cycling Functions of Hydrothermarchaeota in Hydrothermal Sediment.</title>
        <authorList>
            <person name="Zhou Z."/>
            <person name="Liu Y."/>
            <person name="Xu W."/>
            <person name="Pan J."/>
            <person name="Luo Z.H."/>
            <person name="Li M."/>
        </authorList>
    </citation>
    <scope>NUCLEOTIDE SEQUENCE [LARGE SCALE GENOMIC DNA]</scope>
    <source>
        <strain evidence="2">SpSt-82</strain>
    </source>
</reference>
<dbReference type="CDD" id="cd03465">
    <property type="entry name" value="URO-D_like"/>
    <property type="match status" value="1"/>
</dbReference>
<dbReference type="Gene3D" id="3.20.20.210">
    <property type="match status" value="1"/>
</dbReference>
<name>A0A7V4WKM1_9BACT</name>
<evidence type="ECO:0000259" key="1">
    <source>
        <dbReference type="Pfam" id="PF01208"/>
    </source>
</evidence>
<dbReference type="InterPro" id="IPR038071">
    <property type="entry name" value="UROD/MetE-like_sf"/>
</dbReference>
<evidence type="ECO:0000313" key="2">
    <source>
        <dbReference type="EMBL" id="HGY38478.1"/>
    </source>
</evidence>
<dbReference type="Pfam" id="PF01208">
    <property type="entry name" value="URO-D"/>
    <property type="match status" value="1"/>
</dbReference>
<comment type="caution">
    <text evidence="2">The sequence shown here is derived from an EMBL/GenBank/DDBJ whole genome shotgun (WGS) entry which is preliminary data.</text>
</comment>
<dbReference type="PANTHER" id="PTHR47099">
    <property type="entry name" value="METHYLCOBAMIDE:COM METHYLTRANSFERASE MTBA"/>
    <property type="match status" value="1"/>
</dbReference>
<protein>
    <submittedName>
        <fullName evidence="2">Uroporphyrinogen decarboxylase</fullName>
    </submittedName>
</protein>
<proteinExistence type="predicted"/>
<accession>A0A7V4WKM1</accession>
<dbReference type="SUPFAM" id="SSF51726">
    <property type="entry name" value="UROD/MetE-like"/>
    <property type="match status" value="1"/>
</dbReference>
<dbReference type="GO" id="GO:0004853">
    <property type="term" value="F:uroporphyrinogen decarboxylase activity"/>
    <property type="evidence" value="ECO:0007669"/>
    <property type="project" value="InterPro"/>
</dbReference>
<organism evidence="2">
    <name type="scientific">Candidatus Caldatribacterium saccharofermentans</name>
    <dbReference type="NCBI Taxonomy" id="1454753"/>
    <lineage>
        <taxon>Bacteria</taxon>
        <taxon>Pseudomonadati</taxon>
        <taxon>Atribacterota</taxon>
        <taxon>Atribacteria</taxon>
        <taxon>Atribacterales</taxon>
        <taxon>Candidatus Caldatribacteriaceae</taxon>
        <taxon>Candidatus Caldatribacterium</taxon>
    </lineage>
</organism>
<sequence length="346" mass="38539">MDEARWNRFKEAVSGHSKHSPSVALIVDSPWIPGWRGISHFDYYLAFDAWLEANLRVYETYPHIVFLPGFWVEYGMAAEPSGFGCKINWYGGSTPTINPVLRSIDEVDALTVPDPERDGLMPFVLWWYRKAQEVLREQGIFIRMVAARGPLVTAAHLRGLTEFLLDLKTEPERTKKLLEITTETVIAWLKAQVRTVPACEGIMLLDDVVGFLSRRDYEEFAHPYLQAIFEAFPDKIRVYHNDANILPFADLLADTGLQVLNFSHTISITALAEKTGGRVCLMGNIPPLEVLAQGTPEEVQNAASACLQEAENSGNVRLLLSAGGGVSPGTPAENIAVLERIAAEMW</sequence>
<gene>
    <name evidence="2" type="ORF">ENW11_01530</name>
</gene>
<dbReference type="PANTHER" id="PTHR47099:SF1">
    <property type="entry name" value="METHYLCOBAMIDE:COM METHYLTRANSFERASE MTBA"/>
    <property type="match status" value="1"/>
</dbReference>
<dbReference type="InterPro" id="IPR000257">
    <property type="entry name" value="Uroporphyrinogen_deCOase"/>
</dbReference>
<dbReference type="EMBL" id="DTIY01000010">
    <property type="protein sequence ID" value="HGY38478.1"/>
    <property type="molecule type" value="Genomic_DNA"/>
</dbReference>
<dbReference type="InterPro" id="IPR052024">
    <property type="entry name" value="Methanogen_methyltrans"/>
</dbReference>
<dbReference type="AlphaFoldDB" id="A0A7V4WKM1"/>
<feature type="domain" description="Uroporphyrinogen decarboxylase (URO-D)" evidence="1">
    <location>
        <begin position="38"/>
        <end position="340"/>
    </location>
</feature>
<dbReference type="GO" id="GO:0006779">
    <property type="term" value="P:porphyrin-containing compound biosynthetic process"/>
    <property type="evidence" value="ECO:0007669"/>
    <property type="project" value="InterPro"/>
</dbReference>